<dbReference type="STRING" id="1192868.GCA_000304395_03576"/>
<protein>
    <submittedName>
        <fullName evidence="1">Membrane dipeptidase</fullName>
    </submittedName>
</protein>
<accession>A0A316BZZ9</accession>
<dbReference type="PANTHER" id="PTHR10443">
    <property type="entry name" value="MICROSOMAL DIPEPTIDASE"/>
    <property type="match status" value="1"/>
</dbReference>
<reference evidence="1 2" key="1">
    <citation type="submission" date="2018-05" db="EMBL/GenBank/DDBJ databases">
        <title>Genomic Encyclopedia of Type Strains, Phase IV (KMG-IV): sequencing the most valuable type-strain genomes for metagenomic binning, comparative biology and taxonomic classification.</title>
        <authorList>
            <person name="Goeker M."/>
        </authorList>
    </citation>
    <scope>NUCLEOTIDE SEQUENCE [LARGE SCALE GENOMIC DNA]</scope>
    <source>
        <strain evidence="1 2">DSM 6986</strain>
    </source>
</reference>
<dbReference type="PANTHER" id="PTHR10443:SF12">
    <property type="entry name" value="DIPEPTIDASE"/>
    <property type="match status" value="1"/>
</dbReference>
<dbReference type="RefSeq" id="WP_109614049.1">
    <property type="nucleotide sequence ID" value="NZ_QGGG01000014.1"/>
</dbReference>
<evidence type="ECO:0000313" key="2">
    <source>
        <dbReference type="Proteomes" id="UP000245396"/>
    </source>
</evidence>
<organism evidence="1 2">
    <name type="scientific">Pseudaminobacter salicylatoxidans</name>
    <dbReference type="NCBI Taxonomy" id="93369"/>
    <lineage>
        <taxon>Bacteria</taxon>
        <taxon>Pseudomonadati</taxon>
        <taxon>Pseudomonadota</taxon>
        <taxon>Alphaproteobacteria</taxon>
        <taxon>Hyphomicrobiales</taxon>
        <taxon>Phyllobacteriaceae</taxon>
        <taxon>Pseudaminobacter</taxon>
    </lineage>
</organism>
<dbReference type="Pfam" id="PF01244">
    <property type="entry name" value="Peptidase_M19"/>
    <property type="match status" value="1"/>
</dbReference>
<name>A0A316BZZ9_PSESE</name>
<comment type="caution">
    <text evidence="1">The sequence shown here is derived from an EMBL/GenBank/DDBJ whole genome shotgun (WGS) entry which is preliminary data.</text>
</comment>
<dbReference type="Gene3D" id="3.20.20.140">
    <property type="entry name" value="Metal-dependent hydrolases"/>
    <property type="match status" value="1"/>
</dbReference>
<dbReference type="OrthoDB" id="9804920at2"/>
<dbReference type="GO" id="GO:0006508">
    <property type="term" value="P:proteolysis"/>
    <property type="evidence" value="ECO:0007669"/>
    <property type="project" value="InterPro"/>
</dbReference>
<dbReference type="SUPFAM" id="SSF51556">
    <property type="entry name" value="Metallo-dependent hydrolases"/>
    <property type="match status" value="1"/>
</dbReference>
<dbReference type="Proteomes" id="UP000245396">
    <property type="component" value="Unassembled WGS sequence"/>
</dbReference>
<dbReference type="AlphaFoldDB" id="A0A316BZZ9"/>
<evidence type="ECO:0000313" key="1">
    <source>
        <dbReference type="EMBL" id="PWJ79731.1"/>
    </source>
</evidence>
<sequence length="323" mass="35270">MIIDGLQCGHFDRGAFQSLQKAAVGGVVVTCGFWEGAVESLDSLGRWRDLVRENADVAEIATTSEAVDRIGRSGKVAVILGYQNANLFEGRIRFVEFFAELGVRVVQLTYNNQNELAGSCYEAEDSGLARFGKEVVREMNAAGILVDCSHVGDRSTLDAIEASSKPIAVTHANARSLFDHKRNKSDDVLKALAQTGGVIGCAAYRNITGDDYCKSIEAWCTMVARTVEIAGIDSVAIGTDRSHNFTAPDYAWMRQGRWTRGVDYGASAVGRPLKAPPPDWFQKVEDLDVIPGGLRAVGFSDEEVAKITHGNWLRLYEATFRKQ</sequence>
<keyword evidence="2" id="KW-1185">Reference proteome</keyword>
<dbReference type="GO" id="GO:0070573">
    <property type="term" value="F:metallodipeptidase activity"/>
    <property type="evidence" value="ECO:0007669"/>
    <property type="project" value="InterPro"/>
</dbReference>
<dbReference type="PROSITE" id="PS51365">
    <property type="entry name" value="RENAL_DIPEPTIDASE_2"/>
    <property type="match status" value="1"/>
</dbReference>
<gene>
    <name evidence="1" type="ORF">C7441_1147</name>
</gene>
<dbReference type="InterPro" id="IPR008257">
    <property type="entry name" value="Pept_M19"/>
</dbReference>
<proteinExistence type="predicted"/>
<dbReference type="EMBL" id="QGGG01000014">
    <property type="protein sequence ID" value="PWJ79731.1"/>
    <property type="molecule type" value="Genomic_DNA"/>
</dbReference>
<dbReference type="InterPro" id="IPR032466">
    <property type="entry name" value="Metal_Hydrolase"/>
</dbReference>